<keyword evidence="2" id="KW-0853">WD repeat</keyword>
<name>A0A6S7FDE7_PARCT</name>
<evidence type="ECO:0000256" key="3">
    <source>
        <dbReference type="ARBA" id="ARBA00022737"/>
    </source>
</evidence>
<comment type="caution">
    <text evidence="7">The sequence shown here is derived from an EMBL/GenBank/DDBJ whole genome shotgun (WGS) entry which is preliminary data.</text>
</comment>
<dbReference type="Pfam" id="PF25172">
    <property type="entry name" value="Beta-prop_WDR3_2nd"/>
    <property type="match status" value="1"/>
</dbReference>
<reference evidence="7" key="1">
    <citation type="submission" date="2020-04" db="EMBL/GenBank/DDBJ databases">
        <authorList>
            <person name="Alioto T."/>
            <person name="Alioto T."/>
            <person name="Gomez Garrido J."/>
        </authorList>
    </citation>
    <scope>NUCLEOTIDE SEQUENCE</scope>
    <source>
        <strain evidence="7">A484AB</strain>
    </source>
</reference>
<evidence type="ECO:0000256" key="5">
    <source>
        <dbReference type="ARBA" id="ARBA00038229"/>
    </source>
</evidence>
<dbReference type="AlphaFoldDB" id="A0A6S7FDE7"/>
<dbReference type="InterPro" id="IPR020472">
    <property type="entry name" value="WD40_PAC1"/>
</dbReference>
<dbReference type="OrthoDB" id="407922at2759"/>
<dbReference type="InterPro" id="IPR007148">
    <property type="entry name" value="SSU_processome_Utp12"/>
</dbReference>
<protein>
    <submittedName>
        <fullName evidence="7">WD repeat-containing 3</fullName>
    </submittedName>
</protein>
<dbReference type="SUPFAM" id="SSF50969">
    <property type="entry name" value="YVTN repeat-like/Quinoprotein amine dehydrogenase"/>
    <property type="match status" value="1"/>
</dbReference>
<dbReference type="Gene3D" id="2.130.10.10">
    <property type="entry name" value="YVTN repeat-like/Quinoprotein amine dehydrogenase"/>
    <property type="match status" value="4"/>
</dbReference>
<dbReference type="CDD" id="cd00200">
    <property type="entry name" value="WD40"/>
    <property type="match status" value="2"/>
</dbReference>
<dbReference type="Pfam" id="PF25173">
    <property type="entry name" value="Beta-prop_WDR3_1st"/>
    <property type="match status" value="1"/>
</dbReference>
<dbReference type="InterPro" id="IPR036322">
    <property type="entry name" value="WD40_repeat_dom_sf"/>
</dbReference>
<dbReference type="SUPFAM" id="SSF50978">
    <property type="entry name" value="WD40 repeat-like"/>
    <property type="match status" value="1"/>
</dbReference>
<comment type="subcellular location">
    <subcellularLocation>
        <location evidence="1">Nucleus</location>
        <location evidence="1">Nucleolus</location>
    </subcellularLocation>
</comment>
<dbReference type="GO" id="GO:0030490">
    <property type="term" value="P:maturation of SSU-rRNA"/>
    <property type="evidence" value="ECO:0007669"/>
    <property type="project" value="TreeGrafter"/>
</dbReference>
<dbReference type="PROSITE" id="PS00678">
    <property type="entry name" value="WD_REPEATS_1"/>
    <property type="match status" value="3"/>
</dbReference>
<dbReference type="InterPro" id="IPR019775">
    <property type="entry name" value="WD40_repeat_CS"/>
</dbReference>
<dbReference type="FunFam" id="2.130.10.10:FF:000157">
    <property type="entry name" value="WD repeat domain 3"/>
    <property type="match status" value="1"/>
</dbReference>
<dbReference type="PROSITE" id="PS50082">
    <property type="entry name" value="WD_REPEATS_2"/>
    <property type="match status" value="9"/>
</dbReference>
<proteinExistence type="inferred from homology"/>
<dbReference type="InterPro" id="IPR051570">
    <property type="entry name" value="TBC1_cilium_biogenesis"/>
</dbReference>
<organism evidence="7 8">
    <name type="scientific">Paramuricea clavata</name>
    <name type="common">Red gorgonian</name>
    <name type="synonym">Violescent sea-whip</name>
    <dbReference type="NCBI Taxonomy" id="317549"/>
    <lineage>
        <taxon>Eukaryota</taxon>
        <taxon>Metazoa</taxon>
        <taxon>Cnidaria</taxon>
        <taxon>Anthozoa</taxon>
        <taxon>Octocorallia</taxon>
        <taxon>Malacalcyonacea</taxon>
        <taxon>Plexauridae</taxon>
        <taxon>Paramuricea</taxon>
    </lineage>
</organism>
<dbReference type="PANTHER" id="PTHR19853">
    <property type="entry name" value="WD REPEAT CONTAINING PROTEIN 3 WDR3"/>
    <property type="match status" value="1"/>
</dbReference>
<dbReference type="Proteomes" id="UP001152795">
    <property type="component" value="Unassembled WGS sequence"/>
</dbReference>
<dbReference type="SMART" id="SM00320">
    <property type="entry name" value="WD40"/>
    <property type="match status" value="11"/>
</dbReference>
<sequence>MVLTKSYLRYVDAGNFGVVGSARANVCLVKNGEKHRRETCYAVVPALENVYIWDMRIGERVQVLKGNKSEVTCLCQSPDSEHLAVGYADGVIRIWGLKDGSSQVTFSGHKSAVTSLQYDATGVRLVSGSKDTDVIVWDVINESGMFRLKGHKGVVTCCQFLETVNVLVTSSKDTFIKFWDLDSQHCFLTLVGHRSEVWGFTIIKSETRLITGCGDSELRIWEIKYKDKSKSDSEEKKRKLTTQSEHSEEAEECLSCNLLGSIMRTSTDRVVSLHSDPTGQYIGCHGANLILELFRVASEDEIKKRVSKRRKKLLKKQRLQTEEGAEPLVSCDVSAMVEDEFVKLPDLKGTFKIRSFDFFLHENDELKILLLLQNNSIELHHVTELGSQEESNVVSIKTPGHRSDVRTLSFNSDASCILSGATESVKVWNRSTQKCIRTMSSGYCLSSFFVPGDRHVVVGTKAGKLQIFDISSGALLESLDAHEGAVWSLALAPDKTLFASGSGDKDVKFWEFDLITDETYSKTSKRLSICHVRTLKMTDDVLCVKFSPNQKFIAVALLDFTIKVFFSDTLKFFLSLYGHKLPVVSMDISSDSTFLVSGGADKNIKIWGLDFGDCRKSIFAHDDSVMAVQFVPKTHYFFSASKDKTIKYWDADKFLHVMTLEGHHSEIWCLALSHDGEFIISGSHDKSLRLWERTDEPLFVEEEREMEREAVYEESAVTGAETIIPGEQDSEAVKPGKKTIETIKGAERIMEAIELYKEERVKELEHEANQAATDKKLPKRSVHPILAAFGNVTPVHYVLLVVKKIKSSELDESLLVLPFDYVIDILKLLLEWIKNAWETELSCRCLFFLLRIHHNKIISTPELLPIIDSIRSHTRSRVREMKDVVGFNLAGLQFLQRQLEDRDVTFFGETREKLTQVRKKKKTAVRKFQ</sequence>
<dbReference type="InterPro" id="IPR011044">
    <property type="entry name" value="Quino_amine_DH_bsu"/>
</dbReference>
<dbReference type="PROSITE" id="PS50294">
    <property type="entry name" value="WD_REPEATS_REGION"/>
    <property type="match status" value="8"/>
</dbReference>
<gene>
    <name evidence="7" type="ORF">PACLA_8A023788</name>
</gene>
<keyword evidence="3" id="KW-0677">Repeat</keyword>
<evidence type="ECO:0000259" key="6">
    <source>
        <dbReference type="Pfam" id="PF04003"/>
    </source>
</evidence>
<keyword evidence="4" id="KW-0539">Nucleus</keyword>
<dbReference type="EMBL" id="CACRXK020000041">
    <property type="protein sequence ID" value="CAB3977314.1"/>
    <property type="molecule type" value="Genomic_DNA"/>
</dbReference>
<dbReference type="GO" id="GO:0032040">
    <property type="term" value="C:small-subunit processome"/>
    <property type="evidence" value="ECO:0007669"/>
    <property type="project" value="TreeGrafter"/>
</dbReference>
<dbReference type="FunFam" id="2.130.10.10:FF:000178">
    <property type="entry name" value="WD repeat domain 3"/>
    <property type="match status" value="1"/>
</dbReference>
<dbReference type="GO" id="GO:0034388">
    <property type="term" value="C:Pwp2p-containing subcomplex of 90S preribosome"/>
    <property type="evidence" value="ECO:0007669"/>
    <property type="project" value="TreeGrafter"/>
</dbReference>
<evidence type="ECO:0000313" key="7">
    <source>
        <dbReference type="EMBL" id="CAB3977314.1"/>
    </source>
</evidence>
<dbReference type="GO" id="GO:0030515">
    <property type="term" value="F:snoRNA binding"/>
    <property type="evidence" value="ECO:0007669"/>
    <property type="project" value="TreeGrafter"/>
</dbReference>
<evidence type="ECO:0000256" key="4">
    <source>
        <dbReference type="ARBA" id="ARBA00023242"/>
    </source>
</evidence>
<dbReference type="Pfam" id="PF04003">
    <property type="entry name" value="Utp12"/>
    <property type="match status" value="1"/>
</dbReference>
<dbReference type="InterPro" id="IPR015943">
    <property type="entry name" value="WD40/YVTN_repeat-like_dom_sf"/>
</dbReference>
<accession>A0A6S7FDE7</accession>
<dbReference type="PANTHER" id="PTHR19853:SF0">
    <property type="entry name" value="WD REPEAT-CONTAINING PROTEIN 3"/>
    <property type="match status" value="1"/>
</dbReference>
<evidence type="ECO:0000256" key="1">
    <source>
        <dbReference type="ARBA" id="ARBA00004604"/>
    </source>
</evidence>
<evidence type="ECO:0000256" key="2">
    <source>
        <dbReference type="ARBA" id="ARBA00022574"/>
    </source>
</evidence>
<feature type="domain" description="Small-subunit processome Utp12" evidence="6">
    <location>
        <begin position="796"/>
        <end position="897"/>
    </location>
</feature>
<keyword evidence="8" id="KW-1185">Reference proteome</keyword>
<comment type="similarity">
    <text evidence="5">Belongs to the WD repeat WDR3/UTP12 family.</text>
</comment>
<evidence type="ECO:0000313" key="8">
    <source>
        <dbReference type="Proteomes" id="UP001152795"/>
    </source>
</evidence>
<dbReference type="InterPro" id="IPR001680">
    <property type="entry name" value="WD40_rpt"/>
</dbReference>
<dbReference type="PRINTS" id="PR00320">
    <property type="entry name" value="GPROTEINBRPT"/>
</dbReference>